<protein>
    <submittedName>
        <fullName evidence="1">Uncharacterized protein</fullName>
    </submittedName>
</protein>
<dbReference type="AlphaFoldDB" id="A0A1H9H9X0"/>
<name>A0A1H9H9X0_9BACI</name>
<proteinExistence type="predicted"/>
<evidence type="ECO:0000313" key="2">
    <source>
        <dbReference type="Proteomes" id="UP000199410"/>
    </source>
</evidence>
<reference evidence="1 2" key="1">
    <citation type="submission" date="2016-10" db="EMBL/GenBank/DDBJ databases">
        <authorList>
            <person name="Varghese N."/>
            <person name="Submissions S."/>
        </authorList>
    </citation>
    <scope>NUCLEOTIDE SEQUENCE [LARGE SCALE GENOMIC DNA]</scope>
    <source>
        <strain evidence="1 2">TC-13</strain>
    </source>
</reference>
<evidence type="ECO:0000313" key="1">
    <source>
        <dbReference type="EMBL" id="SEQ59141.1"/>
    </source>
</evidence>
<dbReference type="Proteomes" id="UP000199410">
    <property type="component" value="Unassembled WGS sequence"/>
</dbReference>
<dbReference type="RefSeq" id="WP_089986030.1">
    <property type="nucleotide sequence ID" value="NZ_FMVP01000006.1"/>
</dbReference>
<gene>
    <name evidence="1" type="ORF">SAMN02787113_01961</name>
</gene>
<comment type="caution">
    <text evidence="1">The sequence shown here is derived from an EMBL/GenBank/DDBJ whole genome shotgun (WGS) entry which is preliminary data.</text>
</comment>
<dbReference type="EMBL" id="FOEL01000006">
    <property type="protein sequence ID" value="SEQ59141.1"/>
    <property type="molecule type" value="Genomic_DNA"/>
</dbReference>
<sequence length="94" mass="11008">MSASKDYYASTGWSERVKQMHPILKVGFKFTVERATLKVDNGTWEIVDNKGVPYYKCRRLLRNGTFATWSTRNERLLSERLIYENLNQKTPSTD</sequence>
<accession>A0A1H9H9X0</accession>
<organism evidence="1 2">
    <name type="scientific">Lysinibacillus fusiformis</name>
    <dbReference type="NCBI Taxonomy" id="28031"/>
    <lineage>
        <taxon>Bacteria</taxon>
        <taxon>Bacillati</taxon>
        <taxon>Bacillota</taxon>
        <taxon>Bacilli</taxon>
        <taxon>Bacillales</taxon>
        <taxon>Bacillaceae</taxon>
        <taxon>Lysinibacillus</taxon>
    </lineage>
</organism>